<gene>
    <name evidence="2" type="ORF">NGTWS1702_02490</name>
</gene>
<comment type="caution">
    <text evidence="2">The sequence shown here is derived from an EMBL/GenBank/DDBJ whole genome shotgun (WGS) entry which is preliminary data.</text>
</comment>
<evidence type="ECO:0000313" key="3">
    <source>
        <dbReference type="Proteomes" id="UP001060504"/>
    </source>
</evidence>
<dbReference type="CDD" id="cd07987">
    <property type="entry name" value="LPLAT_MGAT-like"/>
    <property type="match status" value="1"/>
</dbReference>
<organism evidence="2 3">
    <name type="scientific">Mycolicibacterium cyprinidarum</name>
    <dbReference type="NCBI Taxonomy" id="2860311"/>
    <lineage>
        <taxon>Bacteria</taxon>
        <taxon>Bacillati</taxon>
        <taxon>Actinomycetota</taxon>
        <taxon>Actinomycetes</taxon>
        <taxon>Mycobacteriales</taxon>
        <taxon>Mycobacteriaceae</taxon>
        <taxon>Mycolicibacterium</taxon>
    </lineage>
</organism>
<dbReference type="PIRSF" id="PIRSF016753">
    <property type="entry name" value="P_lipid/glycerol_ac_tran_prd"/>
    <property type="match status" value="1"/>
</dbReference>
<keyword evidence="3" id="KW-1185">Reference proteome</keyword>
<proteinExistence type="predicted"/>
<protein>
    <submittedName>
        <fullName evidence="2">Membrane protein</fullName>
    </submittedName>
</protein>
<dbReference type="InterPro" id="IPR016676">
    <property type="entry name" value="P_lipid/glycerol_AcTrfase_prd"/>
</dbReference>
<evidence type="ECO:0000313" key="2">
    <source>
        <dbReference type="EMBL" id="GJF08965.1"/>
    </source>
</evidence>
<reference evidence="2 3" key="1">
    <citation type="submission" date="2021-08" db="EMBL/GenBank/DDBJ databases">
        <title>Draft genome sequence of Mycolicibacterium sp. NGTWS1702 strain.</title>
        <authorList>
            <person name="Matsumoto M."/>
            <person name="Tang B.C.C."/>
            <person name="Machida Y."/>
            <person name="Matoyama H."/>
            <person name="Kishihara T."/>
            <person name="Sato S."/>
            <person name="Kondo I."/>
            <person name="Sano M."/>
            <person name="Kato G."/>
        </authorList>
    </citation>
    <scope>NUCLEOTIDE SEQUENCE [LARGE SCALE GENOMIC DNA]</scope>
    <source>
        <strain evidence="2 3">NGTWSNA01</strain>
    </source>
</reference>
<dbReference type="PANTHER" id="PTHR22753:SF14">
    <property type="entry name" value="MONOACYLGLYCEROL_DIACYLGLYCEROL O-ACYLTRANSFERASE"/>
    <property type="match status" value="1"/>
</dbReference>
<dbReference type="Pfam" id="PF01553">
    <property type="entry name" value="Acyltransferase"/>
    <property type="match status" value="1"/>
</dbReference>
<feature type="domain" description="Phospholipid/glycerol acyltransferase" evidence="1">
    <location>
        <begin position="48"/>
        <end position="164"/>
    </location>
</feature>
<dbReference type="InterPro" id="IPR002123">
    <property type="entry name" value="Plipid/glycerol_acylTrfase"/>
</dbReference>
<dbReference type="Proteomes" id="UP001060504">
    <property type="component" value="Unassembled WGS sequence"/>
</dbReference>
<dbReference type="SMART" id="SM00563">
    <property type="entry name" value="PlsC"/>
    <property type="match status" value="1"/>
</dbReference>
<name>A0ABQ4V389_9MYCO</name>
<accession>A0ABQ4V389</accession>
<dbReference type="EMBL" id="BPRH01000283">
    <property type="protein sequence ID" value="GJF08965.1"/>
    <property type="molecule type" value="Genomic_DNA"/>
</dbReference>
<dbReference type="SUPFAM" id="SSF69593">
    <property type="entry name" value="Glycerol-3-phosphate (1)-acyltransferase"/>
    <property type="match status" value="1"/>
</dbReference>
<evidence type="ECO:0000259" key="1">
    <source>
        <dbReference type="SMART" id="SM00563"/>
    </source>
</evidence>
<sequence length="276" mass="30695">MSRDEEVNPVPDPPSDGDIARVLWAIEPLRKLINPKVWGIERVPQRGALLVGNHTVLGLLDAPLLCAELWDRGIMVRALGDHAHFKVPGWRDVATGIGVVDGTRAATAELMRRDEVIMVFPGGGREVAKRKDEKYKLIWKNRMGFARLAIEHGYPIVPFAAVGAEEAVDIVVDGESPLLAPVRALITNVLGSPDVPPVVRGIGLTPIPRPERQYYWFGEPIHTASVMKRHGEDRVVRDVREQTRAAIESGIEFLLEQRDADPHRSVVKRLLGPERR</sequence>
<dbReference type="PANTHER" id="PTHR22753">
    <property type="entry name" value="TRANSMEMBRANE PROTEIN 68"/>
    <property type="match status" value="1"/>
</dbReference>